<dbReference type="EC" id="2.7.13.3" evidence="2"/>
<feature type="compositionally biased region" description="Polar residues" evidence="12">
    <location>
        <begin position="206"/>
        <end position="215"/>
    </location>
</feature>
<dbReference type="OrthoDB" id="293137at2157"/>
<dbReference type="RefSeq" id="WP_151110397.1">
    <property type="nucleotide sequence ID" value="NZ_WKJQ01000001.1"/>
</dbReference>
<dbReference type="InterPro" id="IPR002545">
    <property type="entry name" value="CheW-lke_dom"/>
</dbReference>
<dbReference type="PANTHER" id="PTHR43395:SF10">
    <property type="entry name" value="CHEMOTAXIS PROTEIN CHEA"/>
    <property type="match status" value="1"/>
</dbReference>
<evidence type="ECO:0000259" key="13">
    <source>
        <dbReference type="PROSITE" id="PS50109"/>
    </source>
</evidence>
<dbReference type="InterPro" id="IPR004358">
    <property type="entry name" value="Sig_transdc_His_kin-like_C"/>
</dbReference>
<feature type="compositionally biased region" description="Acidic residues" evidence="12">
    <location>
        <begin position="171"/>
        <end position="190"/>
    </location>
</feature>
<gene>
    <name evidence="16" type="ORF">GJR99_06410</name>
</gene>
<dbReference type="Pfam" id="PF02518">
    <property type="entry name" value="HATPase_c"/>
    <property type="match status" value="1"/>
</dbReference>
<dbReference type="CDD" id="cd00088">
    <property type="entry name" value="HPT"/>
    <property type="match status" value="1"/>
</dbReference>
<dbReference type="Gene3D" id="1.10.287.560">
    <property type="entry name" value="Histidine kinase CheA-like, homodimeric domain"/>
    <property type="match status" value="1"/>
</dbReference>
<dbReference type="InterPro" id="IPR036061">
    <property type="entry name" value="CheW-like_dom_sf"/>
</dbReference>
<dbReference type="GO" id="GO:0005524">
    <property type="term" value="F:ATP binding"/>
    <property type="evidence" value="ECO:0007669"/>
    <property type="project" value="UniProtKB-KW"/>
</dbReference>
<dbReference type="InterPro" id="IPR008207">
    <property type="entry name" value="Sig_transdc_His_kin_Hpt_dom"/>
</dbReference>
<keyword evidence="6" id="KW-0808">Transferase</keyword>
<evidence type="ECO:0000259" key="15">
    <source>
        <dbReference type="PROSITE" id="PS50894"/>
    </source>
</evidence>
<dbReference type="AlphaFoldDB" id="A0A6A8G6E9"/>
<dbReference type="PANTHER" id="PTHR43395">
    <property type="entry name" value="SENSOR HISTIDINE KINASE CHEA"/>
    <property type="match status" value="1"/>
</dbReference>
<dbReference type="CDD" id="cd16916">
    <property type="entry name" value="HATPase_CheA-like"/>
    <property type="match status" value="1"/>
</dbReference>
<dbReference type="FunFam" id="3.30.565.10:FF:000016">
    <property type="entry name" value="Chemotaxis protein CheA, putative"/>
    <property type="match status" value="1"/>
</dbReference>
<feature type="compositionally biased region" description="Acidic residues" evidence="12">
    <location>
        <begin position="395"/>
        <end position="404"/>
    </location>
</feature>
<evidence type="ECO:0000256" key="6">
    <source>
        <dbReference type="ARBA" id="ARBA00022679"/>
    </source>
</evidence>
<feature type="domain" description="HPt" evidence="15">
    <location>
        <begin position="1"/>
        <end position="100"/>
    </location>
</feature>
<dbReference type="PROSITE" id="PS50894">
    <property type="entry name" value="HPT"/>
    <property type="match status" value="1"/>
</dbReference>
<feature type="domain" description="CheW-like" evidence="14">
    <location>
        <begin position="1003"/>
        <end position="1160"/>
    </location>
</feature>
<dbReference type="SUPFAM" id="SSF55874">
    <property type="entry name" value="ATPase domain of HSP90 chaperone/DNA topoisomerase II/histidine kinase"/>
    <property type="match status" value="1"/>
</dbReference>
<accession>A0A6A8G6E9</accession>
<dbReference type="InterPro" id="IPR051315">
    <property type="entry name" value="Bact_Chemotaxis_CheA"/>
</dbReference>
<feature type="region of interest" description="Disordered" evidence="12">
    <location>
        <begin position="1068"/>
        <end position="1094"/>
    </location>
</feature>
<evidence type="ECO:0000256" key="5">
    <source>
        <dbReference type="ARBA" id="ARBA00022553"/>
    </source>
</evidence>
<dbReference type="InterPro" id="IPR004105">
    <property type="entry name" value="CheA-like_dim"/>
</dbReference>
<feature type="modified residue" description="Phosphohistidine" evidence="11">
    <location>
        <position position="43"/>
    </location>
</feature>
<feature type="compositionally biased region" description="Basic and acidic residues" evidence="12">
    <location>
        <begin position="119"/>
        <end position="128"/>
    </location>
</feature>
<dbReference type="PROSITE" id="PS50109">
    <property type="entry name" value="HIS_KIN"/>
    <property type="match status" value="1"/>
</dbReference>
<comment type="caution">
    <text evidence="16">The sequence shown here is derived from an EMBL/GenBank/DDBJ whole genome shotgun (WGS) entry which is preliminary data.</text>
</comment>
<dbReference type="SUPFAM" id="SSF47384">
    <property type="entry name" value="Homodimeric domain of signal transducing histidine kinase"/>
    <property type="match status" value="1"/>
</dbReference>
<dbReference type="PROSITE" id="PS50851">
    <property type="entry name" value="CHEW"/>
    <property type="match status" value="1"/>
</dbReference>
<dbReference type="InterPro" id="IPR005467">
    <property type="entry name" value="His_kinase_dom"/>
</dbReference>
<dbReference type="InterPro" id="IPR036641">
    <property type="entry name" value="HPT_dom_sf"/>
</dbReference>
<evidence type="ECO:0000256" key="1">
    <source>
        <dbReference type="ARBA" id="ARBA00000085"/>
    </source>
</evidence>
<evidence type="ECO:0000313" key="17">
    <source>
        <dbReference type="Proteomes" id="UP000443423"/>
    </source>
</evidence>
<dbReference type="Gene3D" id="2.30.30.40">
    <property type="entry name" value="SH3 Domains"/>
    <property type="match status" value="1"/>
</dbReference>
<keyword evidence="9" id="KW-0067">ATP-binding</keyword>
<feature type="region of interest" description="Disordered" evidence="12">
    <location>
        <begin position="119"/>
        <end position="638"/>
    </location>
</feature>
<keyword evidence="17" id="KW-1185">Reference proteome</keyword>
<name>A0A6A8G6E9_9EURY</name>
<dbReference type="InterPro" id="IPR003594">
    <property type="entry name" value="HATPase_dom"/>
</dbReference>
<dbReference type="SMART" id="SM00260">
    <property type="entry name" value="CheW"/>
    <property type="match status" value="1"/>
</dbReference>
<dbReference type="Pfam" id="PF01584">
    <property type="entry name" value="CheW"/>
    <property type="match status" value="1"/>
</dbReference>
<feature type="compositionally biased region" description="Acidic residues" evidence="12">
    <location>
        <begin position="522"/>
        <end position="544"/>
    </location>
</feature>
<reference evidence="16 17" key="1">
    <citation type="submission" date="2019-11" db="EMBL/GenBank/DDBJ databases">
        <title>Whole genome sequence of Haloferax sp. MBLA0078.</title>
        <authorList>
            <person name="Seo M.-J."/>
            <person name="Cho E.-S."/>
        </authorList>
    </citation>
    <scope>NUCLEOTIDE SEQUENCE [LARGE SCALE GENOMIC DNA]</scope>
    <source>
        <strain evidence="16 17">MBLA0078</strain>
    </source>
</reference>
<evidence type="ECO:0000256" key="8">
    <source>
        <dbReference type="ARBA" id="ARBA00022777"/>
    </source>
</evidence>
<evidence type="ECO:0000256" key="11">
    <source>
        <dbReference type="PROSITE-ProRule" id="PRU00110"/>
    </source>
</evidence>
<dbReference type="PRINTS" id="PR00344">
    <property type="entry name" value="BCTRLSENSOR"/>
</dbReference>
<dbReference type="Gene3D" id="3.30.565.10">
    <property type="entry name" value="Histidine kinase-like ATPase, C-terminal domain"/>
    <property type="match status" value="1"/>
</dbReference>
<dbReference type="GO" id="GO:0005737">
    <property type="term" value="C:cytoplasm"/>
    <property type="evidence" value="ECO:0007669"/>
    <property type="project" value="InterPro"/>
</dbReference>
<evidence type="ECO:0000256" key="2">
    <source>
        <dbReference type="ARBA" id="ARBA00012438"/>
    </source>
</evidence>
<feature type="domain" description="Histidine kinase" evidence="13">
    <location>
        <begin position="765"/>
        <end position="1001"/>
    </location>
</feature>
<dbReference type="GO" id="GO:0000155">
    <property type="term" value="F:phosphorelay sensor kinase activity"/>
    <property type="evidence" value="ECO:0007669"/>
    <property type="project" value="InterPro"/>
</dbReference>
<sequence length="1160" mass="123275">MSRDDEFVRETRASVRQLTNGLVELERDGSSRELVDELFRTAHTLKGNCSMAGLNGASRLAHTVEDFLSCLRDGSLKPNPDLIDAALAAVDDIDASLGEWHSGDDLTIDPEPSSSALREEMDRYRDESQVATETAPESADSSDDSAGVPDEPTDEFDPTVVDALESASGFDDLEGLLAEMDDPDDEDAAGDEQARWGTFDKRESVPTDSPESNRQGDSDDATETTQETPDESEGSRETPPGKVESPSPSGSMNEFDSIKSGVEQGDVSSLDRELDEIEFGEFDHDDGLSIQQLIDGELDDEDLPDEQADTDADDVTDHPASSSATADTARRDDAIRPEDFGYESATPSTSDSGSSAGDSGSSAGDSGSSAGDSGATEPEGVTAAAGESNPFEGVDIVDPDDESGADYVSSVDMGADADTDAVTSDEPSDVRTDESDEEQPISFPDGETFGPADDEPGVAETSTDSPSEDGPEVAEASTDSPSEDGPEVAEASTDSPAETGTDSPAEAAPTDEVVADTPDFSETFEEDDSGPDEISTDDFPDEFGGDGIAFSEGDSEAASSGDVPDGDLDFPEGEFSDDFSGADAETADDGLETDVTEELPDEFADETLPDEFDDGFDLPDDFLGGDIGVGSERTRADDVGPETIDIGVASEGSTEDLDLPDIDLPDVDELTASTLGDEDDADRAATSVSFERDEHTMAFESRFAERFGGSVGDDKIQLVQVASATIEESSLDAARYQSSGTADYPLDFGDTRESDQIQSLTVDVENADSLLNLVEELSLTQLRIKQSDGEDLDDHLSVMDSVTGELRRAVMTLRLMPLSTAIDGLPRVVRDIARKQGKDVAYEVSDEGVNLDRSIVEKLGDPLVHLVRNAVDHGIEPPDERERQGKPREGSIELRAWRDRERVVIEVEDDGRGISAERIRQQAIDNDIISRERAERMSFDEVYDLVFEPGFSTAEEVTDVSGRGVGMDAVRRTVNSLDGTVDIDSEPGSGTTVRVRLPVSVAVSKMLFVGVGPEQYAIPASVVADVELVDESTLGDDGTVAVDRADEATDDSERIPYRRLSDALGVETEATGGASRESVVGDVGDASGANTPEDVPAGKRVLVRLDRETRNFALVCDEVDDAREVVVKPYEKLLGGVPGISGATMSGDGTLVNIIDVTTL</sequence>
<dbReference type="SMART" id="SM00387">
    <property type="entry name" value="HATPase_c"/>
    <property type="match status" value="1"/>
</dbReference>
<dbReference type="InterPro" id="IPR036890">
    <property type="entry name" value="HATPase_C_sf"/>
</dbReference>
<proteinExistence type="predicted"/>
<evidence type="ECO:0000256" key="9">
    <source>
        <dbReference type="ARBA" id="ARBA00022840"/>
    </source>
</evidence>
<evidence type="ECO:0000313" key="16">
    <source>
        <dbReference type="EMBL" id="MRW96208.1"/>
    </source>
</evidence>
<keyword evidence="10" id="KW-0902">Two-component regulatory system</keyword>
<evidence type="ECO:0000256" key="4">
    <source>
        <dbReference type="ARBA" id="ARBA00022500"/>
    </source>
</evidence>
<feature type="compositionally biased region" description="Acidic residues" evidence="12">
    <location>
        <begin position="296"/>
        <end position="314"/>
    </location>
</feature>
<feature type="compositionally biased region" description="Basic and acidic residues" evidence="12">
    <location>
        <begin position="192"/>
        <end position="205"/>
    </location>
</feature>
<comment type="catalytic activity">
    <reaction evidence="1">
        <text>ATP + protein L-histidine = ADP + protein N-phospho-L-histidine.</text>
        <dbReference type="EC" id="2.7.13.3"/>
    </reaction>
</comment>
<organism evidence="16 17">
    <name type="scientific">Haloferax marinum</name>
    <dbReference type="NCBI Taxonomy" id="2666143"/>
    <lineage>
        <taxon>Archaea</taxon>
        <taxon>Methanobacteriati</taxon>
        <taxon>Methanobacteriota</taxon>
        <taxon>Stenosarchaea group</taxon>
        <taxon>Halobacteria</taxon>
        <taxon>Halobacteriales</taxon>
        <taxon>Haloferacaceae</taxon>
        <taxon>Haloferax</taxon>
    </lineage>
</organism>
<dbReference type="Proteomes" id="UP000443423">
    <property type="component" value="Unassembled WGS sequence"/>
</dbReference>
<evidence type="ECO:0000256" key="3">
    <source>
        <dbReference type="ARBA" id="ARBA00021495"/>
    </source>
</evidence>
<feature type="compositionally biased region" description="Low complexity" evidence="12">
    <location>
        <begin position="350"/>
        <end position="375"/>
    </location>
</feature>
<dbReference type="SUPFAM" id="SSF47226">
    <property type="entry name" value="Histidine-containing phosphotransfer domain, HPT domain"/>
    <property type="match status" value="1"/>
</dbReference>
<feature type="compositionally biased region" description="Acidic residues" evidence="12">
    <location>
        <begin position="218"/>
        <end position="232"/>
    </location>
</feature>
<dbReference type="Pfam" id="PF01627">
    <property type="entry name" value="Hpt"/>
    <property type="match status" value="1"/>
</dbReference>
<evidence type="ECO:0000259" key="14">
    <source>
        <dbReference type="PROSITE" id="PS50851"/>
    </source>
</evidence>
<dbReference type="GO" id="GO:0006935">
    <property type="term" value="P:chemotaxis"/>
    <property type="evidence" value="ECO:0007669"/>
    <property type="project" value="UniProtKB-KW"/>
</dbReference>
<dbReference type="SMART" id="SM01231">
    <property type="entry name" value="H-kinase_dim"/>
    <property type="match status" value="1"/>
</dbReference>
<evidence type="ECO:0000256" key="7">
    <source>
        <dbReference type="ARBA" id="ARBA00022741"/>
    </source>
</evidence>
<dbReference type="EMBL" id="WKJQ01000001">
    <property type="protein sequence ID" value="MRW96208.1"/>
    <property type="molecule type" value="Genomic_DNA"/>
</dbReference>
<evidence type="ECO:0000256" key="12">
    <source>
        <dbReference type="SAM" id="MobiDB-lite"/>
    </source>
</evidence>
<dbReference type="InterPro" id="IPR036097">
    <property type="entry name" value="HisK_dim/P_sf"/>
</dbReference>
<dbReference type="SUPFAM" id="SSF50341">
    <property type="entry name" value="CheW-like"/>
    <property type="match status" value="1"/>
</dbReference>
<keyword evidence="4" id="KW-0145">Chemotaxis</keyword>
<dbReference type="InterPro" id="IPR037006">
    <property type="entry name" value="CheA-like_homodim_sf"/>
</dbReference>
<evidence type="ECO:0000256" key="10">
    <source>
        <dbReference type="ARBA" id="ARBA00023012"/>
    </source>
</evidence>
<keyword evidence="5 11" id="KW-0597">Phosphoprotein</keyword>
<dbReference type="Gene3D" id="1.20.120.160">
    <property type="entry name" value="HPT domain"/>
    <property type="match status" value="1"/>
</dbReference>
<keyword evidence="8" id="KW-0418">Kinase</keyword>
<feature type="compositionally biased region" description="Acidic residues" evidence="12">
    <location>
        <begin position="585"/>
        <end position="620"/>
    </location>
</feature>
<keyword evidence="7" id="KW-0547">Nucleotide-binding</keyword>
<dbReference type="SMART" id="SM00073">
    <property type="entry name" value="HPT"/>
    <property type="match status" value="1"/>
</dbReference>
<feature type="compositionally biased region" description="Basic and acidic residues" evidence="12">
    <location>
        <begin position="328"/>
        <end position="339"/>
    </location>
</feature>
<protein>
    <recommendedName>
        <fullName evidence="3">Chemotaxis protein CheA</fullName>
        <ecNumber evidence="2">2.7.13.3</ecNumber>
    </recommendedName>
</protein>
<feature type="compositionally biased region" description="Polar residues" evidence="12">
    <location>
        <begin position="492"/>
        <end position="502"/>
    </location>
</feature>
<feature type="compositionally biased region" description="Acidic residues" evidence="12">
    <location>
        <begin position="564"/>
        <end position="577"/>
    </location>
</feature>